<accession>A0ABT8LF95</accession>
<dbReference type="InterPro" id="IPR052724">
    <property type="entry name" value="GT117_domain-containing"/>
</dbReference>
<feature type="transmembrane region" description="Helical" evidence="2">
    <location>
        <begin position="291"/>
        <end position="311"/>
    </location>
</feature>
<dbReference type="RefSeq" id="WP_346761797.1">
    <property type="nucleotide sequence ID" value="NZ_JAUJEB010000009.1"/>
</dbReference>
<dbReference type="Proteomes" id="UP001172083">
    <property type="component" value="Unassembled WGS sequence"/>
</dbReference>
<evidence type="ECO:0000313" key="4">
    <source>
        <dbReference type="Proteomes" id="UP001172083"/>
    </source>
</evidence>
<dbReference type="InterPro" id="IPR019734">
    <property type="entry name" value="TPR_rpt"/>
</dbReference>
<proteinExistence type="predicted"/>
<feature type="transmembrane region" description="Helical" evidence="2">
    <location>
        <begin position="177"/>
        <end position="206"/>
    </location>
</feature>
<dbReference type="EMBL" id="JAUJEB010000009">
    <property type="protein sequence ID" value="MDN5216460.1"/>
    <property type="molecule type" value="Genomic_DNA"/>
</dbReference>
<protein>
    <submittedName>
        <fullName evidence="3">DUF2723 domain-containing protein</fullName>
    </submittedName>
</protein>
<feature type="transmembrane region" description="Helical" evidence="2">
    <location>
        <begin position="259"/>
        <end position="279"/>
    </location>
</feature>
<gene>
    <name evidence="3" type="ORF">QQ020_30610</name>
</gene>
<feature type="transmembrane region" description="Helical" evidence="2">
    <location>
        <begin position="565"/>
        <end position="584"/>
    </location>
</feature>
<feature type="transmembrane region" description="Helical" evidence="2">
    <location>
        <begin position="218"/>
        <end position="239"/>
    </location>
</feature>
<feature type="transmembrane region" description="Helical" evidence="2">
    <location>
        <begin position="500"/>
        <end position="518"/>
    </location>
</feature>
<feature type="transmembrane region" description="Helical" evidence="2">
    <location>
        <begin position="530"/>
        <end position="553"/>
    </location>
</feature>
<evidence type="ECO:0000256" key="1">
    <source>
        <dbReference type="PROSITE-ProRule" id="PRU00339"/>
    </source>
</evidence>
<evidence type="ECO:0000256" key="2">
    <source>
        <dbReference type="SAM" id="Phobius"/>
    </source>
</evidence>
<dbReference type="InterPro" id="IPR021280">
    <property type="entry name" value="TMEM260-like"/>
</dbReference>
<dbReference type="PROSITE" id="PS50005">
    <property type="entry name" value="TPR"/>
    <property type="match status" value="1"/>
</dbReference>
<sequence>MDNFQKTNNIVGWVLFAIASVVYIITVEPTASLWDCGEFIAVSYKLQVPHPPGAPFFLLLGRMFSFLAFGNEESVAFWINMSSAISSAFTILFLFWTIVLLGRKVLQIEVGKETKEQTFLLMGAGIIGALAYTFSDSFWFSAAEAEVYAVSSFFTAFVFWAMLKWELIEDPSTANKWFILIAYMMGLSIGVHLLNLLTIPSLGLIYYFKKHKPSRNGILLTLGVSAIIVILVQYGVIIGLPSLAGGFEIFFVNNLNMPFGSGVVIFGILFFGALIYSVFYSIKKQKEALNTVLLCFVFVLIGYASYAIIVIRSNYNPLINENHPEDIVSVVSYLKREQYGEWPIMYGPYFTAELQSQEQGAPVYVKGEDKYEISRYRIKNVYDSNEQTIFPRIHSSRDDHVDAYQRVLGLRPGEKPNFADNIRFLFVRQFGHFYFRYFSWNFIGRESDIQNAGVLWPFENSKDLPEVLANNKARNNYFMLPFILGLIGLFFSLNADRKTFSVIAMLFFMTGMAIILYLNPPPVEPRERDYAYVGSFYAFAVWIGFGVIPIAQFIGKRLQSISKGAIAATVLCLVVPGIMAFEGWDDHDRSDRYFSVDGAKNILNACAPNAILFTGGDNDTFPLWYAQEVEGFRTDVRVIVLTYFNTDWYLQQMRRQAYESEPLPFTLELKNYKQGVNDYLPFVENPNLKTDQINLTQLLKLIKEDHPALKIKASFGELSSVPARKFYLNVDTTAVLNSGIIPDKFRDKVTNRMVISMKRNSLQKQDLMILDLLVANKWKRPIYFNSTSMLGVNLDFNDYVVQEGSTFRLLPVYNPGEDRLVDTDKMYDNLINNSFWRELDNPDVYYTTEDYIQRSITPFRSQFNTLAAALIEEGKTDKAAEVVTKSLTLMPDNVVPYDFTAAQTIDLLLQVGQKEKAMEIAKVFSRRTIESLEYYISQGPRANMRELQVNIYLLGNLVRSLSEGGESDLATEYREKLDQYYEQLNR</sequence>
<reference evidence="3" key="1">
    <citation type="submission" date="2023-06" db="EMBL/GenBank/DDBJ databases">
        <title>Genomic of Agaribacillus aureum.</title>
        <authorList>
            <person name="Wang G."/>
        </authorList>
    </citation>
    <scope>NUCLEOTIDE SEQUENCE</scope>
    <source>
        <strain evidence="3">BMA12</strain>
    </source>
</reference>
<keyword evidence="2" id="KW-1133">Transmembrane helix</keyword>
<keyword evidence="2" id="KW-0812">Transmembrane</keyword>
<feature type="repeat" description="TPR" evidence="1">
    <location>
        <begin position="860"/>
        <end position="893"/>
    </location>
</feature>
<keyword evidence="4" id="KW-1185">Reference proteome</keyword>
<organism evidence="3 4">
    <name type="scientific">Agaribacillus aureus</name>
    <dbReference type="NCBI Taxonomy" id="3051825"/>
    <lineage>
        <taxon>Bacteria</taxon>
        <taxon>Pseudomonadati</taxon>
        <taxon>Bacteroidota</taxon>
        <taxon>Cytophagia</taxon>
        <taxon>Cytophagales</taxon>
        <taxon>Splendidivirgaceae</taxon>
        <taxon>Agaribacillus</taxon>
    </lineage>
</organism>
<feature type="transmembrane region" description="Helical" evidence="2">
    <location>
        <begin position="119"/>
        <end position="140"/>
    </location>
</feature>
<name>A0ABT8LF95_9BACT</name>
<feature type="transmembrane region" description="Helical" evidence="2">
    <location>
        <begin position="147"/>
        <end position="165"/>
    </location>
</feature>
<feature type="transmembrane region" description="Helical" evidence="2">
    <location>
        <begin position="77"/>
        <end position="99"/>
    </location>
</feature>
<evidence type="ECO:0000313" key="3">
    <source>
        <dbReference type="EMBL" id="MDN5216460.1"/>
    </source>
</evidence>
<dbReference type="PANTHER" id="PTHR16214:SF3">
    <property type="entry name" value="TRANSMEMBRANE PROTEIN 260"/>
    <property type="match status" value="1"/>
</dbReference>
<feature type="transmembrane region" description="Helical" evidence="2">
    <location>
        <begin position="54"/>
        <end position="70"/>
    </location>
</feature>
<dbReference type="PANTHER" id="PTHR16214">
    <property type="entry name" value="TRANSMEMBRANE PROTEIN 260"/>
    <property type="match status" value="1"/>
</dbReference>
<keyword evidence="1" id="KW-0802">TPR repeat</keyword>
<keyword evidence="2" id="KW-0472">Membrane</keyword>
<feature type="transmembrane region" description="Helical" evidence="2">
    <location>
        <begin position="12"/>
        <end position="34"/>
    </location>
</feature>
<feature type="transmembrane region" description="Helical" evidence="2">
    <location>
        <begin position="477"/>
        <end position="493"/>
    </location>
</feature>
<dbReference type="Pfam" id="PF11028">
    <property type="entry name" value="TMEM260-like"/>
    <property type="match status" value="1"/>
</dbReference>
<comment type="caution">
    <text evidence="3">The sequence shown here is derived from an EMBL/GenBank/DDBJ whole genome shotgun (WGS) entry which is preliminary data.</text>
</comment>